<dbReference type="KEGG" id="och:CES85_5534"/>
<reference evidence="1 2" key="1">
    <citation type="submission" date="2017-07" db="EMBL/GenBank/DDBJ databases">
        <title>Phylogenetic study on the rhizospheric bacterium Ochrobactrum sp. A44.</title>
        <authorList>
            <person name="Krzyzanowska D.M."/>
            <person name="Ossowicki A."/>
            <person name="Rajewska M."/>
            <person name="Maciag T."/>
            <person name="Kaczynski Z."/>
            <person name="Czerwicka M."/>
            <person name="Jafra S."/>
        </authorList>
    </citation>
    <scope>NUCLEOTIDE SEQUENCE [LARGE SCALE GENOMIC DNA]</scope>
    <source>
        <strain evidence="1 2">A44</strain>
    </source>
</reference>
<evidence type="ECO:0000313" key="1">
    <source>
        <dbReference type="EMBL" id="ASV84738.1"/>
    </source>
</evidence>
<organism evidence="1 2">
    <name type="scientific">Ochrobactrum quorumnocens</name>
    <dbReference type="NCBI Taxonomy" id="271865"/>
    <lineage>
        <taxon>Bacteria</taxon>
        <taxon>Pseudomonadati</taxon>
        <taxon>Pseudomonadota</taxon>
        <taxon>Alphaproteobacteria</taxon>
        <taxon>Hyphomicrobiales</taxon>
        <taxon>Brucellaceae</taxon>
        <taxon>Brucella/Ochrobactrum group</taxon>
        <taxon>Ochrobactrum</taxon>
    </lineage>
</organism>
<evidence type="ECO:0000313" key="2">
    <source>
        <dbReference type="Proteomes" id="UP000215256"/>
    </source>
</evidence>
<dbReference type="EMBL" id="CP022603">
    <property type="protein sequence ID" value="ASV84738.1"/>
    <property type="molecule type" value="Genomic_DNA"/>
</dbReference>
<name>A0A248UDH2_9HYPH</name>
<dbReference type="AlphaFoldDB" id="A0A248UDH2"/>
<gene>
    <name evidence="1" type="ORF">CES85_5534</name>
</gene>
<proteinExistence type="predicted"/>
<dbReference type="Proteomes" id="UP000215256">
    <property type="component" value="Chromosome 2"/>
</dbReference>
<protein>
    <submittedName>
        <fullName evidence="1">Uncharacterized protein</fullName>
    </submittedName>
</protein>
<accession>A0A248UDH2</accession>
<sequence length="92" mass="9946">MSDAETFAAIISLPGEMEIEPAALLAVAEVESGGRALFDINGKKYRLSASKGIILTAGFQAVFAIRLIKQGYQLMRRCAFAIPRQSGSAQRR</sequence>